<sequence length="328" mass="32994">MDENRSVRTVVIPRHDDLENARRVVRAHLRPTPVDLGAGTAGDPTLKLESLQPTGSFKVRGALNAVAAAPAPRVVTASAGNHGLGVAFAANALGGKATVVVPRTASAAKTDRLRRQDVDLVCAGESFDEAEEHALALAEASGWCYISAYNDPYVIAGQGTIGHELDEQLDGPLTVVCPVGGGGLASGLALWAAGRADVRVVGVEAAASTAVSAAVAAGRRVPVEAGPTLADGLAGNIEPGSVTVGLVAQYVHQLVTVTEDEIRAALRYLAAERGYVAEGAGAVPVAALLAGKVAAYGRVVAVVSGRNITAAALASVLAAGEAEPAASS</sequence>
<evidence type="ECO:0000256" key="3">
    <source>
        <dbReference type="ARBA" id="ARBA00023239"/>
    </source>
</evidence>
<comment type="caution">
    <text evidence="5">The sequence shown here is derived from an EMBL/GenBank/DDBJ whole genome shotgun (WGS) entry which is preliminary data.</text>
</comment>
<dbReference type="GO" id="GO:0004794">
    <property type="term" value="F:threonine deaminase activity"/>
    <property type="evidence" value="ECO:0007669"/>
    <property type="project" value="TreeGrafter"/>
</dbReference>
<accession>A0A5N6BX47</accession>
<name>A0A5N6BX47_9ACTN</name>
<evidence type="ECO:0000256" key="2">
    <source>
        <dbReference type="ARBA" id="ARBA00022898"/>
    </source>
</evidence>
<dbReference type="PANTHER" id="PTHR48078">
    <property type="entry name" value="THREONINE DEHYDRATASE, MITOCHONDRIAL-RELATED"/>
    <property type="match status" value="1"/>
</dbReference>
<dbReference type="AlphaFoldDB" id="A0A5N6BX47"/>
<dbReference type="InterPro" id="IPR036052">
    <property type="entry name" value="TrpB-like_PALP_sf"/>
</dbReference>
<reference evidence="5 6" key="1">
    <citation type="submission" date="2019-10" db="EMBL/GenBank/DDBJ databases">
        <title>Nonomuraea sp. nov., isolated from Phyllanthus amarus.</title>
        <authorList>
            <person name="Klykleung N."/>
            <person name="Tanasupawat S."/>
        </authorList>
    </citation>
    <scope>NUCLEOTIDE SEQUENCE [LARGE SCALE GENOMIC DNA]</scope>
    <source>
        <strain evidence="5 6">CR1-09</strain>
    </source>
</reference>
<proteinExistence type="predicted"/>
<evidence type="ECO:0000256" key="1">
    <source>
        <dbReference type="ARBA" id="ARBA00001933"/>
    </source>
</evidence>
<dbReference type="SUPFAM" id="SSF53686">
    <property type="entry name" value="Tryptophan synthase beta subunit-like PLP-dependent enzymes"/>
    <property type="match status" value="1"/>
</dbReference>
<keyword evidence="2" id="KW-0663">Pyridoxal phosphate</keyword>
<dbReference type="InterPro" id="IPR050147">
    <property type="entry name" value="Ser/Thr_Dehydratase"/>
</dbReference>
<evidence type="ECO:0000313" key="6">
    <source>
        <dbReference type="Proteomes" id="UP000313066"/>
    </source>
</evidence>
<dbReference type="Gene3D" id="3.40.50.1100">
    <property type="match status" value="2"/>
</dbReference>
<dbReference type="PANTHER" id="PTHR48078:SF6">
    <property type="entry name" value="L-THREONINE DEHYDRATASE CATABOLIC TDCB"/>
    <property type="match status" value="1"/>
</dbReference>
<keyword evidence="3" id="KW-0456">Lyase</keyword>
<dbReference type="GO" id="GO:0006565">
    <property type="term" value="P:L-serine catabolic process"/>
    <property type="evidence" value="ECO:0007669"/>
    <property type="project" value="TreeGrafter"/>
</dbReference>
<dbReference type="GO" id="GO:0003941">
    <property type="term" value="F:L-serine ammonia-lyase activity"/>
    <property type="evidence" value="ECO:0007669"/>
    <property type="project" value="TreeGrafter"/>
</dbReference>
<dbReference type="EMBL" id="VDMA02000006">
    <property type="protein sequence ID" value="KAB8185037.1"/>
    <property type="molecule type" value="Genomic_DNA"/>
</dbReference>
<keyword evidence="6" id="KW-1185">Reference proteome</keyword>
<protein>
    <submittedName>
        <fullName evidence="5">Pyridoxal-phosphate dependent enzyme</fullName>
    </submittedName>
</protein>
<dbReference type="GO" id="GO:0006567">
    <property type="term" value="P:L-threonine catabolic process"/>
    <property type="evidence" value="ECO:0007669"/>
    <property type="project" value="TreeGrafter"/>
</dbReference>
<evidence type="ECO:0000313" key="5">
    <source>
        <dbReference type="EMBL" id="KAB8185037.1"/>
    </source>
</evidence>
<feature type="domain" description="Tryptophan synthase beta chain-like PALP" evidence="4">
    <location>
        <begin position="28"/>
        <end position="305"/>
    </location>
</feature>
<dbReference type="RefSeq" id="WP_139574866.1">
    <property type="nucleotide sequence ID" value="NZ_VDMA02000006.1"/>
</dbReference>
<gene>
    <name evidence="5" type="ORF">FH610_014200</name>
</gene>
<dbReference type="Pfam" id="PF00291">
    <property type="entry name" value="PALP"/>
    <property type="match status" value="1"/>
</dbReference>
<comment type="cofactor">
    <cofactor evidence="1">
        <name>pyridoxal 5'-phosphate</name>
        <dbReference type="ChEBI" id="CHEBI:597326"/>
    </cofactor>
</comment>
<dbReference type="Proteomes" id="UP000313066">
    <property type="component" value="Unassembled WGS sequence"/>
</dbReference>
<dbReference type="InterPro" id="IPR001926">
    <property type="entry name" value="TrpB-like_PALP"/>
</dbReference>
<evidence type="ECO:0000259" key="4">
    <source>
        <dbReference type="Pfam" id="PF00291"/>
    </source>
</evidence>
<organism evidence="5 6">
    <name type="scientific">Microbispora catharanthi</name>
    <dbReference type="NCBI Taxonomy" id="1712871"/>
    <lineage>
        <taxon>Bacteria</taxon>
        <taxon>Bacillati</taxon>
        <taxon>Actinomycetota</taxon>
        <taxon>Actinomycetes</taxon>
        <taxon>Streptosporangiales</taxon>
        <taxon>Streptosporangiaceae</taxon>
        <taxon>Microbispora</taxon>
    </lineage>
</organism>
<dbReference type="GO" id="GO:0009097">
    <property type="term" value="P:isoleucine biosynthetic process"/>
    <property type="evidence" value="ECO:0007669"/>
    <property type="project" value="TreeGrafter"/>
</dbReference>